<dbReference type="Proteomes" id="UP001176960">
    <property type="component" value="Unassembled WGS sequence"/>
</dbReference>
<name>A0AA35UZ92_9PROT</name>
<evidence type="ECO:0000256" key="7">
    <source>
        <dbReference type="PIRSR" id="PIRSR600760-2"/>
    </source>
</evidence>
<keyword evidence="10" id="KW-1185">Reference proteome</keyword>
<dbReference type="PANTHER" id="PTHR20854">
    <property type="entry name" value="INOSITOL MONOPHOSPHATASE"/>
    <property type="match status" value="1"/>
</dbReference>
<dbReference type="GO" id="GO:0006020">
    <property type="term" value="P:inositol metabolic process"/>
    <property type="evidence" value="ECO:0007669"/>
    <property type="project" value="TreeGrafter"/>
</dbReference>
<evidence type="ECO:0000256" key="6">
    <source>
        <dbReference type="ARBA" id="ARBA00022842"/>
    </source>
</evidence>
<keyword evidence="4 7" id="KW-0479">Metal-binding</keyword>
<dbReference type="InterPro" id="IPR000760">
    <property type="entry name" value="Inositol_monophosphatase-like"/>
</dbReference>
<comment type="catalytic activity">
    <reaction evidence="1 8">
        <text>a myo-inositol phosphate + H2O = myo-inositol + phosphate</text>
        <dbReference type="Rhea" id="RHEA:24056"/>
        <dbReference type="ChEBI" id="CHEBI:15377"/>
        <dbReference type="ChEBI" id="CHEBI:17268"/>
        <dbReference type="ChEBI" id="CHEBI:43474"/>
        <dbReference type="ChEBI" id="CHEBI:84139"/>
        <dbReference type="EC" id="3.1.3.25"/>
    </reaction>
</comment>
<comment type="cofactor">
    <cofactor evidence="2 7 8">
        <name>Mg(2+)</name>
        <dbReference type="ChEBI" id="CHEBI:18420"/>
    </cofactor>
</comment>
<feature type="binding site" evidence="7">
    <location>
        <position position="93"/>
    </location>
    <ligand>
        <name>Mg(2+)</name>
        <dbReference type="ChEBI" id="CHEBI:18420"/>
        <label>2</label>
    </ligand>
</feature>
<dbReference type="PROSITE" id="PS00630">
    <property type="entry name" value="IMP_2"/>
    <property type="match status" value="1"/>
</dbReference>
<dbReference type="PROSITE" id="PS00629">
    <property type="entry name" value="IMP_1"/>
    <property type="match status" value="1"/>
</dbReference>
<sequence>MTSATPIDDRMIARRLAAARAIAEDAAALAMAMRPPPGGPTGTTKGMQDYLTETDGAVEKLIAERLNALYPEDGFMGEEAGSRRSGTLTWVVDPIDGTSNYARGRERWCISIGLMHGKLPVAGVIHAPALHEIYTAQRGHGAFLNGKRIKASDIADTRTAMVEMGWSPKVTPDVYAKHMRAFMSLGVMPRSCGSGALAIADVACGRQEAYLELVINLWDVAAGMVLLHEAGAVTSPFLEIGGLTGGALLFTAAPAIAGELARAAEVALD</sequence>
<evidence type="ECO:0000256" key="8">
    <source>
        <dbReference type="RuleBase" id="RU364068"/>
    </source>
</evidence>
<dbReference type="Gene3D" id="3.40.190.80">
    <property type="match status" value="1"/>
</dbReference>
<dbReference type="Pfam" id="PF00459">
    <property type="entry name" value="Inositol_P"/>
    <property type="match status" value="1"/>
</dbReference>
<dbReference type="InterPro" id="IPR020550">
    <property type="entry name" value="Inositol_monophosphatase_CS"/>
</dbReference>
<evidence type="ECO:0000256" key="3">
    <source>
        <dbReference type="ARBA" id="ARBA00009759"/>
    </source>
</evidence>
<proteinExistence type="inferred from homology"/>
<dbReference type="Gene3D" id="3.30.540.10">
    <property type="entry name" value="Fructose-1,6-Bisphosphatase, subunit A, domain 1"/>
    <property type="match status" value="1"/>
</dbReference>
<accession>A0AA35UZ92</accession>
<dbReference type="SUPFAM" id="SSF56655">
    <property type="entry name" value="Carbohydrate phosphatase"/>
    <property type="match status" value="1"/>
</dbReference>
<evidence type="ECO:0000256" key="4">
    <source>
        <dbReference type="ARBA" id="ARBA00022723"/>
    </source>
</evidence>
<keyword evidence="5 8" id="KW-0378">Hydrolase</keyword>
<dbReference type="EMBL" id="CATKSH010000037">
    <property type="protein sequence ID" value="CAI9122207.1"/>
    <property type="molecule type" value="Genomic_DNA"/>
</dbReference>
<dbReference type="GO" id="GO:0008934">
    <property type="term" value="F:inositol monophosphate 1-phosphatase activity"/>
    <property type="evidence" value="ECO:0007669"/>
    <property type="project" value="InterPro"/>
</dbReference>
<dbReference type="RefSeq" id="WP_289841117.1">
    <property type="nucleotide sequence ID" value="NZ_CATKSH010000037.1"/>
</dbReference>
<organism evidence="9 10">
    <name type="scientific">Brytella acorum</name>
    <dbReference type="NCBI Taxonomy" id="2959299"/>
    <lineage>
        <taxon>Bacteria</taxon>
        <taxon>Pseudomonadati</taxon>
        <taxon>Pseudomonadota</taxon>
        <taxon>Alphaproteobacteria</taxon>
        <taxon>Acetobacterales</taxon>
        <taxon>Acetobacteraceae</taxon>
        <taxon>Brytella</taxon>
    </lineage>
</organism>
<dbReference type="EC" id="3.1.3.25" evidence="8"/>
<dbReference type="GO" id="GO:0046872">
    <property type="term" value="F:metal ion binding"/>
    <property type="evidence" value="ECO:0007669"/>
    <property type="project" value="UniProtKB-KW"/>
</dbReference>
<dbReference type="InterPro" id="IPR020583">
    <property type="entry name" value="Inositol_monoP_metal-BS"/>
</dbReference>
<keyword evidence="6 7" id="KW-0460">Magnesium</keyword>
<evidence type="ECO:0000256" key="2">
    <source>
        <dbReference type="ARBA" id="ARBA00001946"/>
    </source>
</evidence>
<feature type="binding site" evidence="7">
    <location>
        <position position="95"/>
    </location>
    <ligand>
        <name>Mg(2+)</name>
        <dbReference type="ChEBI" id="CHEBI:18420"/>
        <label>1</label>
        <note>catalytic</note>
    </ligand>
</feature>
<feature type="binding site" evidence="7">
    <location>
        <position position="96"/>
    </location>
    <ligand>
        <name>Mg(2+)</name>
        <dbReference type="ChEBI" id="CHEBI:18420"/>
        <label>1</label>
        <note>catalytic</note>
    </ligand>
</feature>
<feature type="binding site" evidence="7">
    <location>
        <position position="219"/>
    </location>
    <ligand>
        <name>Mg(2+)</name>
        <dbReference type="ChEBI" id="CHEBI:18420"/>
        <label>1</label>
        <note>catalytic</note>
    </ligand>
</feature>
<dbReference type="GO" id="GO:0007165">
    <property type="term" value="P:signal transduction"/>
    <property type="evidence" value="ECO:0007669"/>
    <property type="project" value="TreeGrafter"/>
</dbReference>
<comment type="caution">
    <text evidence="9">The sequence shown here is derived from an EMBL/GenBank/DDBJ whole genome shotgun (WGS) entry which is preliminary data.</text>
</comment>
<reference evidence="9" key="1">
    <citation type="submission" date="2023-03" db="EMBL/GenBank/DDBJ databases">
        <authorList>
            <person name="Cleenwerck I."/>
        </authorList>
    </citation>
    <scope>NUCLEOTIDE SEQUENCE</scope>
    <source>
        <strain evidence="9">LMG 32879</strain>
    </source>
</reference>
<dbReference type="AlphaFoldDB" id="A0AA35UZ92"/>
<dbReference type="InterPro" id="IPR033942">
    <property type="entry name" value="IMPase"/>
</dbReference>
<evidence type="ECO:0000256" key="5">
    <source>
        <dbReference type="ARBA" id="ARBA00022801"/>
    </source>
</evidence>
<comment type="similarity">
    <text evidence="3 8">Belongs to the inositol monophosphatase superfamily.</text>
</comment>
<gene>
    <name evidence="9" type="ORF">LMG32879_003067</name>
</gene>
<protein>
    <recommendedName>
        <fullName evidence="8">Inositol-1-monophosphatase</fullName>
        <ecNumber evidence="8">3.1.3.25</ecNumber>
    </recommendedName>
</protein>
<dbReference type="GO" id="GO:0046854">
    <property type="term" value="P:phosphatidylinositol phosphate biosynthetic process"/>
    <property type="evidence" value="ECO:0007669"/>
    <property type="project" value="InterPro"/>
</dbReference>
<evidence type="ECO:0000313" key="10">
    <source>
        <dbReference type="Proteomes" id="UP001176960"/>
    </source>
</evidence>
<dbReference type="PRINTS" id="PR00377">
    <property type="entry name" value="IMPHPHTASES"/>
</dbReference>
<dbReference type="PANTHER" id="PTHR20854:SF4">
    <property type="entry name" value="INOSITOL-1-MONOPHOSPHATASE-RELATED"/>
    <property type="match status" value="1"/>
</dbReference>
<dbReference type="CDD" id="cd01639">
    <property type="entry name" value="IMPase"/>
    <property type="match status" value="1"/>
</dbReference>
<evidence type="ECO:0000256" key="1">
    <source>
        <dbReference type="ARBA" id="ARBA00001033"/>
    </source>
</evidence>
<evidence type="ECO:0000313" key="9">
    <source>
        <dbReference type="EMBL" id="CAI9122207.1"/>
    </source>
</evidence>
<feature type="binding site" evidence="7">
    <location>
        <position position="78"/>
    </location>
    <ligand>
        <name>Mg(2+)</name>
        <dbReference type="ChEBI" id="CHEBI:18420"/>
        <label>1</label>
        <note>catalytic</note>
    </ligand>
</feature>